<feature type="compositionally biased region" description="Low complexity" evidence="1">
    <location>
        <begin position="1"/>
        <end position="32"/>
    </location>
</feature>
<dbReference type="PANTHER" id="PTHR10579">
    <property type="entry name" value="CALCIUM-ACTIVATED CHLORIDE CHANNEL REGULATOR"/>
    <property type="match status" value="1"/>
</dbReference>
<evidence type="ECO:0000313" key="4">
    <source>
        <dbReference type="Proteomes" id="UP000000600"/>
    </source>
</evidence>
<dbReference type="OMA" id="DWNMRFP"/>
<dbReference type="InterPro" id="IPR002035">
    <property type="entry name" value="VWF_A"/>
</dbReference>
<dbReference type="EMBL" id="CT868005">
    <property type="protein sequence ID" value="CAK59853.1"/>
    <property type="molecule type" value="Genomic_DNA"/>
</dbReference>
<evidence type="ECO:0000256" key="1">
    <source>
        <dbReference type="SAM" id="MobiDB-lite"/>
    </source>
</evidence>
<dbReference type="InParanoid" id="A0BMT6"/>
<dbReference type="SUPFAM" id="SSF53300">
    <property type="entry name" value="vWA-like"/>
    <property type="match status" value="1"/>
</dbReference>
<feature type="region of interest" description="Disordered" evidence="1">
    <location>
        <begin position="549"/>
        <end position="568"/>
    </location>
</feature>
<dbReference type="SMART" id="SM00327">
    <property type="entry name" value="VWA"/>
    <property type="match status" value="1"/>
</dbReference>
<name>A0BMT6_PARTE</name>
<dbReference type="InterPro" id="IPR036465">
    <property type="entry name" value="vWFA_dom_sf"/>
</dbReference>
<dbReference type="PROSITE" id="PS50234">
    <property type="entry name" value="VWFA"/>
    <property type="match status" value="1"/>
</dbReference>
<sequence>MGNSSSSKSSANKTTNNVSQQPQSTQQQQSPQFHLKSTGQIPQIGGHKSQIIDEEIAKNLEDPIVEQQVIVEQQIQQIDIDAKVGETIEKIHINLIARQDVVTLSQFAQTLPVILQVQALKSQLKHAKANIDLVCVVDVSGSMEGEKISLVKDSLRYIQKILSPNDRIALVTFGTYSGINLPWTINKPENKQKIKDAIIGMKIRDSTNIADGVKLGLRMIKERKQKNPVTCMFVLTDGQDDNKGADERCQQAINEYQIQDTFVINSFGYGQDHDAKVMNNISNLKGGTFTFIENIAKASEHFILAMSGMLSVLAKNVKIVIEENPNYPIQKLYGDDFLWHKLDGSKYEMNMNYLLEGENKEFALEIEIPSSDKINSQNEIVLRSSLTGEFLELKTNFTKQQELNIKFSLQEVPFEPKEIVEVNYLRAKAGTVIGAAKELAKLKKYDQAQQSLNKVLDEIEQSHFIASKALQVVVVDLKQIKDICKPQLFEQKGEAMMLNKQKNHVQRQKSISNRMEWNDCEEEQMENYNNGKLCLSVCDMQDDYQQNAQFDSPVQKFRKNSGDSDLSF</sequence>
<dbReference type="AlphaFoldDB" id="A0BMT6"/>
<dbReference type="OrthoDB" id="687730at2759"/>
<dbReference type="eggNOG" id="ENOG502RXR2">
    <property type="taxonomic scope" value="Eukaryota"/>
</dbReference>
<dbReference type="KEGG" id="ptm:GSPATT00030489001"/>
<dbReference type="Proteomes" id="UP000000600">
    <property type="component" value="Unassembled WGS sequence"/>
</dbReference>
<reference evidence="3 4" key="1">
    <citation type="journal article" date="2006" name="Nature">
        <title>Global trends of whole-genome duplications revealed by the ciliate Paramecium tetraurelia.</title>
        <authorList>
            <consortium name="Genoscope"/>
            <person name="Aury J.-M."/>
            <person name="Jaillon O."/>
            <person name="Duret L."/>
            <person name="Noel B."/>
            <person name="Jubin C."/>
            <person name="Porcel B.M."/>
            <person name="Segurens B."/>
            <person name="Daubin V."/>
            <person name="Anthouard V."/>
            <person name="Aiach N."/>
            <person name="Arnaiz O."/>
            <person name="Billaut A."/>
            <person name="Beisson J."/>
            <person name="Blanc I."/>
            <person name="Bouhouche K."/>
            <person name="Camara F."/>
            <person name="Duharcourt S."/>
            <person name="Guigo R."/>
            <person name="Gogendeau D."/>
            <person name="Katinka M."/>
            <person name="Keller A.-M."/>
            <person name="Kissmehl R."/>
            <person name="Klotz C."/>
            <person name="Koll F."/>
            <person name="Le Moue A."/>
            <person name="Lepere C."/>
            <person name="Malinsky S."/>
            <person name="Nowacki M."/>
            <person name="Nowak J.K."/>
            <person name="Plattner H."/>
            <person name="Poulain J."/>
            <person name="Ruiz F."/>
            <person name="Serrano V."/>
            <person name="Zagulski M."/>
            <person name="Dessen P."/>
            <person name="Betermier M."/>
            <person name="Weissenbach J."/>
            <person name="Scarpelli C."/>
            <person name="Schachter V."/>
            <person name="Sperling L."/>
            <person name="Meyer E."/>
            <person name="Cohen J."/>
            <person name="Wincker P."/>
        </authorList>
    </citation>
    <scope>NUCLEOTIDE SEQUENCE [LARGE SCALE GENOMIC DNA]</scope>
    <source>
        <strain evidence="3 4">Stock d4-2</strain>
    </source>
</reference>
<organism evidence="3 4">
    <name type="scientific">Paramecium tetraurelia</name>
    <dbReference type="NCBI Taxonomy" id="5888"/>
    <lineage>
        <taxon>Eukaryota</taxon>
        <taxon>Sar</taxon>
        <taxon>Alveolata</taxon>
        <taxon>Ciliophora</taxon>
        <taxon>Intramacronucleata</taxon>
        <taxon>Oligohymenophorea</taxon>
        <taxon>Peniculida</taxon>
        <taxon>Parameciidae</taxon>
        <taxon>Paramecium</taxon>
    </lineage>
</organism>
<dbReference type="STRING" id="5888.A0BMT6"/>
<dbReference type="GeneID" id="5013035"/>
<feature type="domain" description="VWFA" evidence="2">
    <location>
        <begin position="132"/>
        <end position="313"/>
    </location>
</feature>
<evidence type="ECO:0000313" key="3">
    <source>
        <dbReference type="EMBL" id="CAK59853.1"/>
    </source>
</evidence>
<dbReference type="HOGENOM" id="CLU_453066_0_0_1"/>
<gene>
    <name evidence="3" type="ORF">GSPATT00030489001</name>
</gene>
<protein>
    <recommendedName>
        <fullName evidence="2">VWFA domain-containing protein</fullName>
    </recommendedName>
</protein>
<accession>A0BMT6</accession>
<dbReference type="InterPro" id="IPR051266">
    <property type="entry name" value="CLCR"/>
</dbReference>
<dbReference type="RefSeq" id="XP_001427251.1">
    <property type="nucleotide sequence ID" value="XM_001427214.1"/>
</dbReference>
<proteinExistence type="predicted"/>
<dbReference type="Gene3D" id="3.40.50.410">
    <property type="entry name" value="von Willebrand factor, type A domain"/>
    <property type="match status" value="1"/>
</dbReference>
<dbReference type="PANTHER" id="PTHR10579:SF43">
    <property type="entry name" value="ZINC FINGER (C3HC4-TYPE RING FINGER) FAMILY PROTEIN"/>
    <property type="match status" value="1"/>
</dbReference>
<feature type="region of interest" description="Disordered" evidence="1">
    <location>
        <begin position="1"/>
        <end position="40"/>
    </location>
</feature>
<keyword evidence="4" id="KW-1185">Reference proteome</keyword>
<evidence type="ECO:0000259" key="2">
    <source>
        <dbReference type="PROSITE" id="PS50234"/>
    </source>
</evidence>
<dbReference type="Pfam" id="PF00092">
    <property type="entry name" value="VWA"/>
    <property type="match status" value="1"/>
</dbReference>